<dbReference type="KEGG" id="trc:DYE49_02215"/>
<dbReference type="Gene3D" id="3.40.50.2300">
    <property type="match status" value="1"/>
</dbReference>
<reference evidence="4 5" key="1">
    <citation type="submission" date="2018-08" db="EMBL/GenBank/DDBJ databases">
        <title>The first complete genome of Treponema rectale (CHPAT), a commensal spirochete of the bovine rectum.</title>
        <authorList>
            <person name="Staton G.J."/>
            <person name="Clegg S.R."/>
            <person name="Carter S.D."/>
            <person name="Radford A.D."/>
            <person name="Darby A."/>
            <person name="Hall N."/>
            <person name="Birtles R.J."/>
            <person name="Evans N.J."/>
        </authorList>
    </citation>
    <scope>NUCLEOTIDE SEQUENCE [LARGE SCALE GENOMIC DNA]</scope>
    <source>
        <strain evidence="4 5">CHPA</strain>
    </source>
</reference>
<dbReference type="InterPro" id="IPR007492">
    <property type="entry name" value="LytTR_DNA-bd_dom"/>
</dbReference>
<evidence type="ECO:0000313" key="5">
    <source>
        <dbReference type="Proteomes" id="UP000593591"/>
    </source>
</evidence>
<dbReference type="SMART" id="SM00850">
    <property type="entry name" value="LytTR"/>
    <property type="match status" value="1"/>
</dbReference>
<organism evidence="4 5">
    <name type="scientific">Treponema rectale</name>
    <dbReference type="NCBI Taxonomy" id="744512"/>
    <lineage>
        <taxon>Bacteria</taxon>
        <taxon>Pseudomonadati</taxon>
        <taxon>Spirochaetota</taxon>
        <taxon>Spirochaetia</taxon>
        <taxon>Spirochaetales</taxon>
        <taxon>Treponemataceae</taxon>
        <taxon>Treponema</taxon>
    </lineage>
</organism>
<dbReference type="PANTHER" id="PTHR37299">
    <property type="entry name" value="TRANSCRIPTIONAL REGULATOR-RELATED"/>
    <property type="match status" value="1"/>
</dbReference>
<dbReference type="PANTHER" id="PTHR37299:SF1">
    <property type="entry name" value="STAGE 0 SPORULATION PROTEIN A HOMOLOG"/>
    <property type="match status" value="1"/>
</dbReference>
<dbReference type="GO" id="GO:0003677">
    <property type="term" value="F:DNA binding"/>
    <property type="evidence" value="ECO:0007669"/>
    <property type="project" value="UniProtKB-KW"/>
</dbReference>
<evidence type="ECO:0000313" key="4">
    <source>
        <dbReference type="EMBL" id="QOS39331.1"/>
    </source>
</evidence>
<dbReference type="InterPro" id="IPR046947">
    <property type="entry name" value="LytR-like"/>
</dbReference>
<gene>
    <name evidence="4" type="ORF">DYE49_02215</name>
</gene>
<keyword evidence="1" id="KW-0597">Phosphoprotein</keyword>
<sequence length="239" mass="27868">MLLSSMKVAIIEDEKREQEVLRAYFSRLEDVDEVITSLRFFNTGDDFLDEFEFGKFDLILMDIDLNSRINGIETSQRLRKIDDQVILIFMTNLAQYAIEGYKVKAFDYIVKPISYFDFSQRMKIIYQHVQERVVQKIIIPNSDAKMVVNIKDIYYVEVNNHSLIYHTANGNIVSSGTLKQALNELGKYHFAQCNNCYLVNLAYVMEVNGYEVMVKGENLLISHPRKKAFLQELSRYLGQ</sequence>
<dbReference type="SMART" id="SM00448">
    <property type="entry name" value="REC"/>
    <property type="match status" value="1"/>
</dbReference>
<keyword evidence="4" id="KW-0238">DNA-binding</keyword>
<dbReference type="Pfam" id="PF04397">
    <property type="entry name" value="LytTR"/>
    <property type="match status" value="1"/>
</dbReference>
<dbReference type="AlphaFoldDB" id="A0A7M1XKK1"/>
<dbReference type="Pfam" id="PF00072">
    <property type="entry name" value="Response_reg"/>
    <property type="match status" value="1"/>
</dbReference>
<feature type="domain" description="HTH LytTR-type" evidence="3">
    <location>
        <begin position="147"/>
        <end position="207"/>
    </location>
</feature>
<name>A0A7M1XKK1_9SPIR</name>
<evidence type="ECO:0000259" key="3">
    <source>
        <dbReference type="PROSITE" id="PS50930"/>
    </source>
</evidence>
<dbReference type="PROSITE" id="PS50930">
    <property type="entry name" value="HTH_LYTTR"/>
    <property type="match status" value="1"/>
</dbReference>
<dbReference type="InterPro" id="IPR011006">
    <property type="entry name" value="CheY-like_superfamily"/>
</dbReference>
<dbReference type="CDD" id="cd00156">
    <property type="entry name" value="REC"/>
    <property type="match status" value="1"/>
</dbReference>
<dbReference type="EMBL" id="CP031517">
    <property type="protein sequence ID" value="QOS39331.1"/>
    <property type="molecule type" value="Genomic_DNA"/>
</dbReference>
<dbReference type="InterPro" id="IPR001789">
    <property type="entry name" value="Sig_transdc_resp-reg_receiver"/>
</dbReference>
<dbReference type="Proteomes" id="UP000593591">
    <property type="component" value="Chromosome"/>
</dbReference>
<evidence type="ECO:0000259" key="2">
    <source>
        <dbReference type="PROSITE" id="PS50110"/>
    </source>
</evidence>
<protein>
    <submittedName>
        <fullName evidence="4">DNA-binding response regulator</fullName>
    </submittedName>
</protein>
<dbReference type="GO" id="GO:0000156">
    <property type="term" value="F:phosphorelay response regulator activity"/>
    <property type="evidence" value="ECO:0007669"/>
    <property type="project" value="InterPro"/>
</dbReference>
<evidence type="ECO:0000256" key="1">
    <source>
        <dbReference type="PROSITE-ProRule" id="PRU00169"/>
    </source>
</evidence>
<feature type="domain" description="Response regulatory" evidence="2">
    <location>
        <begin position="7"/>
        <end position="126"/>
    </location>
</feature>
<dbReference type="SUPFAM" id="SSF52172">
    <property type="entry name" value="CheY-like"/>
    <property type="match status" value="1"/>
</dbReference>
<feature type="modified residue" description="4-aspartylphosphate" evidence="1">
    <location>
        <position position="62"/>
    </location>
</feature>
<proteinExistence type="predicted"/>
<dbReference type="Gene3D" id="2.40.50.1020">
    <property type="entry name" value="LytTr DNA-binding domain"/>
    <property type="match status" value="1"/>
</dbReference>
<dbReference type="PROSITE" id="PS50110">
    <property type="entry name" value="RESPONSE_REGULATORY"/>
    <property type="match status" value="1"/>
</dbReference>
<accession>A0A7M1XKK1</accession>